<evidence type="ECO:0000313" key="2">
    <source>
        <dbReference type="EMBL" id="PNH08167.1"/>
    </source>
</evidence>
<accession>A0A2J8A6P0</accession>
<evidence type="ECO:0000313" key="3">
    <source>
        <dbReference type="Proteomes" id="UP000236333"/>
    </source>
</evidence>
<organism evidence="2 3">
    <name type="scientific">Tetrabaena socialis</name>
    <dbReference type="NCBI Taxonomy" id="47790"/>
    <lineage>
        <taxon>Eukaryota</taxon>
        <taxon>Viridiplantae</taxon>
        <taxon>Chlorophyta</taxon>
        <taxon>core chlorophytes</taxon>
        <taxon>Chlorophyceae</taxon>
        <taxon>CS clade</taxon>
        <taxon>Chlamydomonadales</taxon>
        <taxon>Tetrabaenaceae</taxon>
        <taxon>Tetrabaena</taxon>
    </lineage>
</organism>
<protein>
    <submittedName>
        <fullName evidence="2">Uncharacterized protein</fullName>
    </submittedName>
</protein>
<gene>
    <name evidence="2" type="ORF">TSOC_005320</name>
</gene>
<evidence type="ECO:0000256" key="1">
    <source>
        <dbReference type="SAM" id="MobiDB-lite"/>
    </source>
</evidence>
<feature type="non-terminal residue" evidence="2">
    <location>
        <position position="172"/>
    </location>
</feature>
<proteinExistence type="predicted"/>
<dbReference type="EMBL" id="PGGS01000142">
    <property type="protein sequence ID" value="PNH08167.1"/>
    <property type="molecule type" value="Genomic_DNA"/>
</dbReference>
<dbReference type="AlphaFoldDB" id="A0A2J8A6P0"/>
<feature type="region of interest" description="Disordered" evidence="1">
    <location>
        <begin position="152"/>
        <end position="172"/>
    </location>
</feature>
<reference evidence="2 3" key="1">
    <citation type="journal article" date="2017" name="Mol. Biol. Evol.">
        <title>The 4-celled Tetrabaena socialis nuclear genome reveals the essential components for genetic control of cell number at the origin of multicellularity in the volvocine lineage.</title>
        <authorList>
            <person name="Featherston J."/>
            <person name="Arakaki Y."/>
            <person name="Hanschen E.R."/>
            <person name="Ferris P.J."/>
            <person name="Michod R.E."/>
            <person name="Olson B.J.S.C."/>
            <person name="Nozaki H."/>
            <person name="Durand P.M."/>
        </authorList>
    </citation>
    <scope>NUCLEOTIDE SEQUENCE [LARGE SCALE GENOMIC DNA]</scope>
    <source>
        <strain evidence="2 3">NIES-571</strain>
    </source>
</reference>
<feature type="region of interest" description="Disordered" evidence="1">
    <location>
        <begin position="49"/>
        <end position="69"/>
    </location>
</feature>
<name>A0A2J8A6P0_9CHLO</name>
<keyword evidence="3" id="KW-1185">Reference proteome</keyword>
<comment type="caution">
    <text evidence="2">The sequence shown here is derived from an EMBL/GenBank/DDBJ whole genome shotgun (WGS) entry which is preliminary data.</text>
</comment>
<sequence length="172" mass="17809">MRELPTSTVLMGVSEARVAMLAAAWLGGVTTKELSQAQQVVSTYCSASASGTPGAPLTDSSSAMGPNTGPAKVPSARCCSTHAYSAPMLRQRPCSRISSWCLRLSNSSRSSVSSLVPSNRCASQQQPGSRAAAGVPLAARLISSWCCSYSEASPSAFSGPLRPPLSIVTRDK</sequence>
<dbReference type="Proteomes" id="UP000236333">
    <property type="component" value="Unassembled WGS sequence"/>
</dbReference>